<keyword evidence="2" id="KW-1003">Cell membrane</keyword>
<sequence>MDKKLTSTLLHLRFPFSLFLSPIFLLGLFVSDEINTLNSITGFIIWHLLIYPASNGFNSYYDKDEESIGGLERPPQVNKTLLTAANLLDLTALILAYFFIGIKFLFICLIYILVSRAYSYPKIRLKKYPWLSWLIVGFFQGAWVVMSVSLINNPQMPLSELTDPKILISAAIASFMLYGSYPITQIYQHKEDYKRGDNTISLALGIKGTFVFSSVLLTIAGLGLVIFLFFRDNPGYALWVLICTIPIQLNLALWFWNYKKHGERVVNFKNTMKQNTVASLLLNACFIGLLILRTVW</sequence>
<comment type="subcellular location">
    <subcellularLocation>
        <location evidence="1">Membrane</location>
        <topology evidence="1">Multi-pass membrane protein</topology>
    </subcellularLocation>
</comment>
<evidence type="ECO:0000313" key="7">
    <source>
        <dbReference type="EMBL" id="MCX2744831.1"/>
    </source>
</evidence>
<feature type="transmembrane region" description="Helical" evidence="6">
    <location>
        <begin position="130"/>
        <end position="151"/>
    </location>
</feature>
<name>A0ABT3RTL0_9BACT</name>
<keyword evidence="8" id="KW-1185">Reference proteome</keyword>
<gene>
    <name evidence="7" type="ORF">OO013_13185</name>
</gene>
<evidence type="ECO:0000256" key="4">
    <source>
        <dbReference type="ARBA" id="ARBA00022989"/>
    </source>
</evidence>
<dbReference type="RefSeq" id="WP_266057332.1">
    <property type="nucleotide sequence ID" value="NZ_JAPFQN010000006.1"/>
</dbReference>
<evidence type="ECO:0000256" key="6">
    <source>
        <dbReference type="SAM" id="Phobius"/>
    </source>
</evidence>
<evidence type="ECO:0000256" key="5">
    <source>
        <dbReference type="ARBA" id="ARBA00023136"/>
    </source>
</evidence>
<feature type="transmembrane region" description="Helical" evidence="6">
    <location>
        <begin position="94"/>
        <end position="118"/>
    </location>
</feature>
<dbReference type="Pfam" id="PF01040">
    <property type="entry name" value="UbiA"/>
    <property type="match status" value="1"/>
</dbReference>
<accession>A0ABT3RTL0</accession>
<keyword evidence="4 6" id="KW-1133">Transmembrane helix</keyword>
<evidence type="ECO:0000256" key="3">
    <source>
        <dbReference type="ARBA" id="ARBA00022692"/>
    </source>
</evidence>
<feature type="transmembrane region" description="Helical" evidence="6">
    <location>
        <begin position="277"/>
        <end position="295"/>
    </location>
</feature>
<comment type="caution">
    <text evidence="7">The sequence shown here is derived from an EMBL/GenBank/DDBJ whole genome shotgun (WGS) entry which is preliminary data.</text>
</comment>
<reference evidence="7 8" key="1">
    <citation type="submission" date="2022-11" db="EMBL/GenBank/DDBJ databases">
        <title>The characterization of three novel Bacteroidetes species and genomic analysis of their roles in tidal elemental geochemical cycles.</title>
        <authorList>
            <person name="Ma K."/>
        </authorList>
    </citation>
    <scope>NUCLEOTIDE SEQUENCE [LARGE SCALE GENOMIC DNA]</scope>
    <source>
        <strain evidence="7 8">M17</strain>
    </source>
</reference>
<protein>
    <submittedName>
        <fullName evidence="7">UbiA family prenyltransferase</fullName>
    </submittedName>
</protein>
<feature type="transmembrane region" description="Helical" evidence="6">
    <location>
        <begin position="166"/>
        <end position="187"/>
    </location>
</feature>
<feature type="transmembrane region" description="Helical" evidence="6">
    <location>
        <begin position="12"/>
        <end position="30"/>
    </location>
</feature>
<dbReference type="InterPro" id="IPR044878">
    <property type="entry name" value="UbiA_sf"/>
</dbReference>
<organism evidence="7 8">
    <name type="scientific">Mangrovivirga halotolerans</name>
    <dbReference type="NCBI Taxonomy" id="2993936"/>
    <lineage>
        <taxon>Bacteria</taxon>
        <taxon>Pseudomonadati</taxon>
        <taxon>Bacteroidota</taxon>
        <taxon>Cytophagia</taxon>
        <taxon>Cytophagales</taxon>
        <taxon>Mangrovivirgaceae</taxon>
        <taxon>Mangrovivirga</taxon>
    </lineage>
</organism>
<keyword evidence="5 6" id="KW-0472">Membrane</keyword>
<evidence type="ECO:0000256" key="2">
    <source>
        <dbReference type="ARBA" id="ARBA00022475"/>
    </source>
</evidence>
<feature type="transmembrane region" description="Helical" evidence="6">
    <location>
        <begin position="236"/>
        <end position="256"/>
    </location>
</feature>
<dbReference type="EMBL" id="JAPFQN010000006">
    <property type="protein sequence ID" value="MCX2744831.1"/>
    <property type="molecule type" value="Genomic_DNA"/>
</dbReference>
<dbReference type="InterPro" id="IPR000537">
    <property type="entry name" value="UbiA_prenyltransferase"/>
</dbReference>
<dbReference type="Proteomes" id="UP001209885">
    <property type="component" value="Unassembled WGS sequence"/>
</dbReference>
<proteinExistence type="predicted"/>
<feature type="transmembrane region" description="Helical" evidence="6">
    <location>
        <begin position="208"/>
        <end position="230"/>
    </location>
</feature>
<evidence type="ECO:0000313" key="8">
    <source>
        <dbReference type="Proteomes" id="UP001209885"/>
    </source>
</evidence>
<evidence type="ECO:0000256" key="1">
    <source>
        <dbReference type="ARBA" id="ARBA00004141"/>
    </source>
</evidence>
<dbReference type="Gene3D" id="1.10.357.140">
    <property type="entry name" value="UbiA prenyltransferase"/>
    <property type="match status" value="1"/>
</dbReference>
<keyword evidence="3 6" id="KW-0812">Transmembrane</keyword>